<dbReference type="InterPro" id="IPR011330">
    <property type="entry name" value="Glyco_hydro/deAcase_b/a-brl"/>
</dbReference>
<evidence type="ECO:0000256" key="5">
    <source>
        <dbReference type="ARBA" id="ARBA00023277"/>
    </source>
</evidence>
<dbReference type="Pfam" id="PF04794">
    <property type="entry name" value="YdjC"/>
    <property type="match status" value="1"/>
</dbReference>
<keyword evidence="7" id="KW-1185">Reference proteome</keyword>
<evidence type="ECO:0000256" key="3">
    <source>
        <dbReference type="ARBA" id="ARBA00022801"/>
    </source>
</evidence>
<sequence length="225" mass="25457">MMPCPWTSHAATLLNPHREIDVGIHLTLTSEWDAVKWRPLTQAASLTDELGNFLPLLTPRDGDSRRCLSEANWSLDEVSNEFRAQIVIGLSMFKNVSHISSHMIRHFKDFDPRLGDVISDLCLEFGLDDDAFGHGLPRIEGYSKFPRETGHRVESFVQQLDELGEGTYIFIDHPAVTSSELSATRHLGYEDVDDDRVTCLETLRSSAVRERIDQLGIQLISYCDL</sequence>
<organism evidence="6 7">
    <name type="scientific">Roseibium aggregatum</name>
    <dbReference type="NCBI Taxonomy" id="187304"/>
    <lineage>
        <taxon>Bacteria</taxon>
        <taxon>Pseudomonadati</taxon>
        <taxon>Pseudomonadota</taxon>
        <taxon>Alphaproteobacteria</taxon>
        <taxon>Hyphomicrobiales</taxon>
        <taxon>Stappiaceae</taxon>
        <taxon>Roseibium</taxon>
    </lineage>
</organism>
<dbReference type="InterPro" id="IPR006879">
    <property type="entry name" value="YdjC-like"/>
</dbReference>
<evidence type="ECO:0000256" key="4">
    <source>
        <dbReference type="ARBA" id="ARBA00022842"/>
    </source>
</evidence>
<keyword evidence="2" id="KW-0479">Metal-binding</keyword>
<keyword evidence="4" id="KW-0460">Magnesium</keyword>
<dbReference type="GO" id="GO:0046872">
    <property type="term" value="F:metal ion binding"/>
    <property type="evidence" value="ECO:0007669"/>
    <property type="project" value="UniProtKB-KW"/>
</dbReference>
<dbReference type="GO" id="GO:0005975">
    <property type="term" value="P:carbohydrate metabolic process"/>
    <property type="evidence" value="ECO:0007669"/>
    <property type="project" value="InterPro"/>
</dbReference>
<dbReference type="SUPFAM" id="SSF88713">
    <property type="entry name" value="Glycoside hydrolase/deacetylase"/>
    <property type="match status" value="1"/>
</dbReference>
<dbReference type="GO" id="GO:0016787">
    <property type="term" value="F:hydrolase activity"/>
    <property type="evidence" value="ECO:0007669"/>
    <property type="project" value="UniProtKB-KW"/>
</dbReference>
<accession>A0A0M6YC93</accession>
<gene>
    <name evidence="6" type="ORF">LAL4801_06185</name>
</gene>
<comment type="cofactor">
    <cofactor evidence="1">
        <name>Mg(2+)</name>
        <dbReference type="ChEBI" id="CHEBI:18420"/>
    </cofactor>
</comment>
<keyword evidence="3" id="KW-0378">Hydrolase</keyword>
<keyword evidence="5" id="KW-0119">Carbohydrate metabolism</keyword>
<dbReference type="EMBL" id="CXST01000017">
    <property type="protein sequence ID" value="CTQ47716.1"/>
    <property type="molecule type" value="Genomic_DNA"/>
</dbReference>
<reference evidence="7" key="1">
    <citation type="submission" date="2015-07" db="EMBL/GenBank/DDBJ databases">
        <authorList>
            <person name="Rodrigo-Torres Lidia"/>
            <person name="Arahal R.David."/>
        </authorList>
    </citation>
    <scope>NUCLEOTIDE SEQUENCE [LARGE SCALE GENOMIC DNA]</scope>
    <source>
        <strain evidence="7">CECT 4801</strain>
    </source>
</reference>
<dbReference type="Proteomes" id="UP000048926">
    <property type="component" value="Unassembled WGS sequence"/>
</dbReference>
<dbReference type="AlphaFoldDB" id="A0A0M6YC93"/>
<protein>
    <submittedName>
        <fullName evidence="6">Hopanoid biosynthesis associated protein HpnK</fullName>
    </submittedName>
</protein>
<evidence type="ECO:0000256" key="1">
    <source>
        <dbReference type="ARBA" id="ARBA00001946"/>
    </source>
</evidence>
<evidence type="ECO:0000313" key="7">
    <source>
        <dbReference type="Proteomes" id="UP000048926"/>
    </source>
</evidence>
<evidence type="ECO:0000313" key="6">
    <source>
        <dbReference type="EMBL" id="CTQ47716.1"/>
    </source>
</evidence>
<evidence type="ECO:0000256" key="2">
    <source>
        <dbReference type="ARBA" id="ARBA00022723"/>
    </source>
</evidence>
<name>A0A0M6YC93_9HYPH</name>
<proteinExistence type="predicted"/>
<dbReference type="Gene3D" id="3.20.20.370">
    <property type="entry name" value="Glycoside hydrolase/deacetylase"/>
    <property type="match status" value="1"/>
</dbReference>